<dbReference type="AlphaFoldDB" id="L5LSN8"/>
<protein>
    <submittedName>
        <fullName evidence="2">Uncharacterized protein</fullName>
    </submittedName>
</protein>
<evidence type="ECO:0000256" key="1">
    <source>
        <dbReference type="SAM" id="MobiDB-lite"/>
    </source>
</evidence>
<feature type="compositionally biased region" description="Basic and acidic residues" evidence="1">
    <location>
        <begin position="17"/>
        <end position="26"/>
    </location>
</feature>
<dbReference type="Proteomes" id="UP000010556">
    <property type="component" value="Unassembled WGS sequence"/>
</dbReference>
<name>L5LSN8_MYODS</name>
<proteinExistence type="predicted"/>
<feature type="region of interest" description="Disordered" evidence="1">
    <location>
        <begin position="1"/>
        <end position="112"/>
    </location>
</feature>
<gene>
    <name evidence="2" type="ORF">MDA_GLEAN10004219</name>
</gene>
<sequence>MEDAVSSRSHDGRRRCSSRDEARVDMRPPQIARGRLRPSPDPLAPGYSCPLPRTGPPASRIWTGGRRGHRGSVPPRAKCWEPPRRTGRPGPSEGNRSGLSVSDSPDTATSCP</sequence>
<keyword evidence="3" id="KW-1185">Reference proteome</keyword>
<reference evidence="3" key="1">
    <citation type="journal article" date="2013" name="Science">
        <title>Comparative analysis of bat genomes provides insight into the evolution of flight and immunity.</title>
        <authorList>
            <person name="Zhang G."/>
            <person name="Cowled C."/>
            <person name="Shi Z."/>
            <person name="Huang Z."/>
            <person name="Bishop-Lilly K.A."/>
            <person name="Fang X."/>
            <person name="Wynne J.W."/>
            <person name="Xiong Z."/>
            <person name="Baker M.L."/>
            <person name="Zhao W."/>
            <person name="Tachedjian M."/>
            <person name="Zhu Y."/>
            <person name="Zhou P."/>
            <person name="Jiang X."/>
            <person name="Ng J."/>
            <person name="Yang L."/>
            <person name="Wu L."/>
            <person name="Xiao J."/>
            <person name="Feng Y."/>
            <person name="Chen Y."/>
            <person name="Sun X."/>
            <person name="Zhang Y."/>
            <person name="Marsh G.A."/>
            <person name="Crameri G."/>
            <person name="Broder C.C."/>
            <person name="Frey K.G."/>
            <person name="Wang L.F."/>
            <person name="Wang J."/>
        </authorList>
    </citation>
    <scope>NUCLEOTIDE SEQUENCE [LARGE SCALE GENOMIC DNA]</scope>
</reference>
<accession>L5LSN8</accession>
<organism evidence="2 3">
    <name type="scientific">Myotis davidii</name>
    <name type="common">David's myotis</name>
    <dbReference type="NCBI Taxonomy" id="225400"/>
    <lineage>
        <taxon>Eukaryota</taxon>
        <taxon>Metazoa</taxon>
        <taxon>Chordata</taxon>
        <taxon>Craniata</taxon>
        <taxon>Vertebrata</taxon>
        <taxon>Euteleostomi</taxon>
        <taxon>Mammalia</taxon>
        <taxon>Eutheria</taxon>
        <taxon>Laurasiatheria</taxon>
        <taxon>Chiroptera</taxon>
        <taxon>Yangochiroptera</taxon>
        <taxon>Vespertilionidae</taxon>
        <taxon>Myotis</taxon>
    </lineage>
</organism>
<dbReference type="EMBL" id="KB108524">
    <property type="protein sequence ID" value="ELK29035.1"/>
    <property type="molecule type" value="Genomic_DNA"/>
</dbReference>
<feature type="compositionally biased region" description="Polar residues" evidence="1">
    <location>
        <begin position="94"/>
        <end position="112"/>
    </location>
</feature>
<evidence type="ECO:0000313" key="3">
    <source>
        <dbReference type="Proteomes" id="UP000010556"/>
    </source>
</evidence>
<evidence type="ECO:0000313" key="2">
    <source>
        <dbReference type="EMBL" id="ELK29035.1"/>
    </source>
</evidence>